<dbReference type="SUPFAM" id="SSF75217">
    <property type="entry name" value="alpha/beta knot"/>
    <property type="match status" value="1"/>
</dbReference>
<evidence type="ECO:0000256" key="16">
    <source>
        <dbReference type="PIRSR" id="PIRSR000386-1"/>
    </source>
</evidence>
<dbReference type="FunFam" id="3.40.1280.10:FF:000001">
    <property type="entry name" value="tRNA (guanine-N(1)-)-methyltransferase"/>
    <property type="match status" value="1"/>
</dbReference>
<dbReference type="EMBL" id="PEZL01000045">
    <property type="protein sequence ID" value="PIS13205.1"/>
    <property type="molecule type" value="Genomic_DNA"/>
</dbReference>
<evidence type="ECO:0000259" key="18">
    <source>
        <dbReference type="Pfam" id="PF01746"/>
    </source>
</evidence>
<dbReference type="AlphaFoldDB" id="A0A2H0WKU8"/>
<evidence type="ECO:0000256" key="11">
    <source>
        <dbReference type="ARBA" id="ARBA00022694"/>
    </source>
</evidence>
<name>A0A2H0WKU8_9BACT</name>
<evidence type="ECO:0000256" key="3">
    <source>
        <dbReference type="ARBA" id="ARBA00007630"/>
    </source>
</evidence>
<gene>
    <name evidence="15" type="primary">trmD</name>
    <name evidence="19" type="ORF">COT67_03055</name>
</gene>
<dbReference type="NCBIfam" id="NF000648">
    <property type="entry name" value="PRK00026.1"/>
    <property type="match status" value="1"/>
</dbReference>
<evidence type="ECO:0000256" key="17">
    <source>
        <dbReference type="RuleBase" id="RU003464"/>
    </source>
</evidence>
<protein>
    <recommendedName>
        <fullName evidence="6 15">tRNA (guanine-N(1)-)-methyltransferase</fullName>
        <ecNumber evidence="5 15">2.1.1.228</ecNumber>
    </recommendedName>
    <alternativeName>
        <fullName evidence="12 15">M1G-methyltransferase</fullName>
    </alternativeName>
    <alternativeName>
        <fullName evidence="13 15">tRNA [GM37] methyltransferase</fullName>
    </alternativeName>
</protein>
<comment type="catalytic activity">
    <reaction evidence="14 15 17">
        <text>guanosine(37) in tRNA + S-adenosyl-L-methionine = N(1)-methylguanosine(37) in tRNA + S-adenosyl-L-homocysteine + H(+)</text>
        <dbReference type="Rhea" id="RHEA:36899"/>
        <dbReference type="Rhea" id="RHEA-COMP:10145"/>
        <dbReference type="Rhea" id="RHEA-COMP:10147"/>
        <dbReference type="ChEBI" id="CHEBI:15378"/>
        <dbReference type="ChEBI" id="CHEBI:57856"/>
        <dbReference type="ChEBI" id="CHEBI:59789"/>
        <dbReference type="ChEBI" id="CHEBI:73542"/>
        <dbReference type="ChEBI" id="CHEBI:74269"/>
        <dbReference type="EC" id="2.1.1.228"/>
    </reaction>
</comment>
<dbReference type="InterPro" id="IPR016009">
    <property type="entry name" value="tRNA_MeTrfase_TRMD/TRM10"/>
</dbReference>
<dbReference type="HAMAP" id="MF_00605">
    <property type="entry name" value="TrmD"/>
    <property type="match status" value="1"/>
</dbReference>
<keyword evidence="10 15" id="KW-0949">S-adenosyl-L-methionine</keyword>
<dbReference type="GO" id="GO:0002939">
    <property type="term" value="P:tRNA N1-guanine methylation"/>
    <property type="evidence" value="ECO:0007669"/>
    <property type="project" value="TreeGrafter"/>
</dbReference>
<evidence type="ECO:0000256" key="9">
    <source>
        <dbReference type="ARBA" id="ARBA00022679"/>
    </source>
</evidence>
<dbReference type="EC" id="2.1.1.228" evidence="5 15"/>
<evidence type="ECO:0000256" key="5">
    <source>
        <dbReference type="ARBA" id="ARBA00012807"/>
    </source>
</evidence>
<dbReference type="Proteomes" id="UP000230353">
    <property type="component" value="Unassembled WGS sequence"/>
</dbReference>
<evidence type="ECO:0000313" key="19">
    <source>
        <dbReference type="EMBL" id="PIS13205.1"/>
    </source>
</evidence>
<dbReference type="PIRSF" id="PIRSF000386">
    <property type="entry name" value="tRNA_mtase"/>
    <property type="match status" value="1"/>
</dbReference>
<comment type="caution">
    <text evidence="15">Lacks conserved residue(s) required for the propagation of feature annotation.</text>
</comment>
<feature type="binding site" evidence="15 16">
    <location>
        <position position="116"/>
    </location>
    <ligand>
        <name>S-adenosyl-L-methionine</name>
        <dbReference type="ChEBI" id="CHEBI:59789"/>
    </ligand>
</feature>
<evidence type="ECO:0000313" key="20">
    <source>
        <dbReference type="Proteomes" id="UP000230353"/>
    </source>
</evidence>
<dbReference type="Gene3D" id="3.40.1280.10">
    <property type="match status" value="1"/>
</dbReference>
<dbReference type="NCBIfam" id="TIGR00088">
    <property type="entry name" value="trmD"/>
    <property type="match status" value="1"/>
</dbReference>
<evidence type="ECO:0000256" key="8">
    <source>
        <dbReference type="ARBA" id="ARBA00022603"/>
    </source>
</evidence>
<dbReference type="PANTHER" id="PTHR46417:SF1">
    <property type="entry name" value="TRNA (GUANINE-N(1)-)-METHYLTRANSFERASE"/>
    <property type="match status" value="1"/>
</dbReference>
<comment type="function">
    <text evidence="1 15 17">Specifically methylates guanosine-37 in various tRNAs.</text>
</comment>
<reference evidence="20" key="1">
    <citation type="submission" date="2017-09" db="EMBL/GenBank/DDBJ databases">
        <title>Depth-based differentiation of microbial function through sediment-hosted aquifers and enrichment of novel symbionts in the deep terrestrial subsurface.</title>
        <authorList>
            <person name="Probst A.J."/>
            <person name="Ladd B."/>
            <person name="Jarett J.K."/>
            <person name="Geller-Mcgrath D.E."/>
            <person name="Sieber C.M.K."/>
            <person name="Emerson J.B."/>
            <person name="Anantharaman K."/>
            <person name="Thomas B.C."/>
            <person name="Malmstrom R."/>
            <person name="Stieglmeier M."/>
            <person name="Klingl A."/>
            <person name="Woyke T."/>
            <person name="Ryan C.M."/>
            <person name="Banfield J.F."/>
        </authorList>
    </citation>
    <scope>NUCLEOTIDE SEQUENCE [LARGE SCALE GENOMIC DNA]</scope>
</reference>
<evidence type="ECO:0000256" key="4">
    <source>
        <dbReference type="ARBA" id="ARBA00011738"/>
    </source>
</evidence>
<keyword evidence="9 15" id="KW-0808">Transferase</keyword>
<dbReference type="InterPro" id="IPR029026">
    <property type="entry name" value="tRNA_m1G_MTases_N"/>
</dbReference>
<dbReference type="PANTHER" id="PTHR46417">
    <property type="entry name" value="TRNA (GUANINE-N(1)-)-METHYLTRANSFERASE"/>
    <property type="match status" value="1"/>
</dbReference>
<comment type="subcellular location">
    <subcellularLocation>
        <location evidence="2 15 17">Cytoplasm</location>
    </subcellularLocation>
</comment>
<evidence type="ECO:0000256" key="7">
    <source>
        <dbReference type="ARBA" id="ARBA00022490"/>
    </source>
</evidence>
<dbReference type="InterPro" id="IPR029028">
    <property type="entry name" value="Alpha/beta_knot_MTases"/>
</dbReference>
<evidence type="ECO:0000256" key="14">
    <source>
        <dbReference type="ARBA" id="ARBA00047783"/>
    </source>
</evidence>
<sequence>MIFHIFTIFPEVFKEYFNTSIIGRAQKKKLIKIKVYDIRKFAKDKHRTTDDRPFGGGAGMVLKIEPIIKAVSSILNSKFEIRNSKFIILSPAGKKFDQKMAKSYANKYENIILLCGHYEGIDERIKKIVSDFGFRISDLSIGPYILTGGELPAAVVVDTISRHIPGVLGKEESLEEIKGSYPVYTRPEIFEYKGKKYRAPRILLSGDHKKIEAWRKSHSKSTFV</sequence>
<evidence type="ECO:0000256" key="12">
    <source>
        <dbReference type="ARBA" id="ARBA00029736"/>
    </source>
</evidence>
<feature type="domain" description="tRNA methyltransferase TRMD/TRM10-type" evidence="18">
    <location>
        <begin position="1"/>
        <end position="220"/>
    </location>
</feature>
<keyword evidence="11 15" id="KW-0819">tRNA processing</keyword>
<evidence type="ECO:0000256" key="13">
    <source>
        <dbReference type="ARBA" id="ARBA00033392"/>
    </source>
</evidence>
<dbReference type="GO" id="GO:0005829">
    <property type="term" value="C:cytosol"/>
    <property type="evidence" value="ECO:0007669"/>
    <property type="project" value="TreeGrafter"/>
</dbReference>
<dbReference type="GO" id="GO:0052906">
    <property type="term" value="F:tRNA (guanine(37)-N1)-methyltransferase activity"/>
    <property type="evidence" value="ECO:0007669"/>
    <property type="project" value="UniProtKB-UniRule"/>
</dbReference>
<comment type="subunit">
    <text evidence="4 15 17">Homodimer.</text>
</comment>
<organism evidence="19 20">
    <name type="scientific">Candidatus Tagabacteria bacterium CG09_land_8_20_14_0_10_41_14</name>
    <dbReference type="NCBI Taxonomy" id="1975021"/>
    <lineage>
        <taxon>Bacteria</taxon>
        <taxon>Candidatus Tagaibacteriota</taxon>
    </lineage>
</organism>
<dbReference type="InterPro" id="IPR023148">
    <property type="entry name" value="tRNA_m1G_MeTrfase_C_sf"/>
</dbReference>
<dbReference type="Pfam" id="PF01746">
    <property type="entry name" value="tRNA_m1G_MT"/>
    <property type="match status" value="1"/>
</dbReference>
<dbReference type="Gene3D" id="1.10.1270.20">
    <property type="entry name" value="tRNA(m1g37)methyltransferase, domain 2"/>
    <property type="match status" value="1"/>
</dbReference>
<proteinExistence type="inferred from homology"/>
<evidence type="ECO:0000256" key="2">
    <source>
        <dbReference type="ARBA" id="ARBA00004496"/>
    </source>
</evidence>
<dbReference type="InterPro" id="IPR002649">
    <property type="entry name" value="tRNA_m1G_MeTrfase_TrmD"/>
</dbReference>
<evidence type="ECO:0000256" key="15">
    <source>
        <dbReference type="HAMAP-Rule" id="MF_00605"/>
    </source>
</evidence>
<dbReference type="CDD" id="cd18080">
    <property type="entry name" value="TrmD-like"/>
    <property type="match status" value="1"/>
</dbReference>
<evidence type="ECO:0000256" key="10">
    <source>
        <dbReference type="ARBA" id="ARBA00022691"/>
    </source>
</evidence>
<accession>A0A2H0WKU8</accession>
<evidence type="ECO:0000256" key="1">
    <source>
        <dbReference type="ARBA" id="ARBA00002634"/>
    </source>
</evidence>
<keyword evidence="7 15" id="KW-0963">Cytoplasm</keyword>
<comment type="caution">
    <text evidence="19">The sequence shown here is derived from an EMBL/GenBank/DDBJ whole genome shotgun (WGS) entry which is preliminary data.</text>
</comment>
<evidence type="ECO:0000256" key="6">
    <source>
        <dbReference type="ARBA" id="ARBA00014679"/>
    </source>
</evidence>
<keyword evidence="8 15" id="KW-0489">Methyltransferase</keyword>
<comment type="similarity">
    <text evidence="3 15 17">Belongs to the RNA methyltransferase TrmD family.</text>
</comment>